<dbReference type="EMBL" id="QVNQ01000011">
    <property type="protein sequence ID" value="RFS81766.1"/>
    <property type="molecule type" value="Genomic_DNA"/>
</dbReference>
<reference evidence="2 3" key="1">
    <citation type="submission" date="2018-08" db="EMBL/GenBank/DDBJ databases">
        <title>Actinomadura spongicola sp. nov., isolated from marine sponge Leucetta chagosensis.</title>
        <authorList>
            <person name="Li L."/>
            <person name="Lin H.W."/>
        </authorList>
    </citation>
    <scope>NUCLEOTIDE SEQUENCE [LARGE SCALE GENOMIC DNA]</scope>
    <source>
        <strain evidence="2 3">LHW52907</strain>
    </source>
</reference>
<comment type="caution">
    <text evidence="2">The sequence shown here is derived from an EMBL/GenBank/DDBJ whole genome shotgun (WGS) entry which is preliminary data.</text>
</comment>
<sequence>MQWWPAIELLGFLSAGFLSVAVFQAWEARRWRADLMALRLRLPSDIDLDDVSRMLSILAGSTRNRPITFEIIATARGIRHFVLVPSVLAPRVVTTLTTTLPSIRIEDDPEYLSSRPAIRLARELRCSRSWRPLAADRGASAIAGYLSVLYPLHPAEVVRIQWIFRNTRHTRLKGEPPAELVRDFREKQSTPLLQACGRVAVSAPHKRRAGLLMSGVMAGLGVLNSPGVALVPRILPSAYVAGKVYPRAFTLVGPWPCLLNAAEAAAVVGMPPQGITVPGLATGSAAQLPVPPDMPNTGLIVAESNYPGMEGRPLTLAPDDRLRHVSLQAPTGAGKSELMANMFLQDINAGYGGVVLDPKSDLVADILARIPEKRLDDVILMDPSALETPVGFNLLQSARDELSRELVVDRTVHIFSQLWRTSWGPRTADVMRNSLLSLISSRGADGSPLTLVELPELLLNPDFRRMVLKNGTVSPAVLQFWSVYDRMSEAEQLQVIGPTLNKIRAFTVRAPLRLMLGQSTGVDLGSVFRDGKILLVPLSKGSIGPEAAQLLGSLVLACLWQECLHRTTVPKHKRKPVFAYLDEFPDVLRFAAARELADILAQARGLGWGLTLAFQYLNQLTPEVASAILGTVRTQIVFQLEYADAHTMARRFAPLEREDLANLDAWEIAMRPCIDGSTRAPVTGSTFMMPGALHDPEMVRLYSLTRYGNDRLAVDQARARRIKTALQINPAANSWESQEEEE</sequence>
<dbReference type="InterPro" id="IPR051162">
    <property type="entry name" value="T4SS_component"/>
</dbReference>
<evidence type="ECO:0000313" key="2">
    <source>
        <dbReference type="EMBL" id="RFS81766.1"/>
    </source>
</evidence>
<dbReference type="Pfam" id="PF02534">
    <property type="entry name" value="T4SS-DNA_transf"/>
    <property type="match status" value="1"/>
</dbReference>
<protein>
    <submittedName>
        <fullName evidence="2">Type IV secretory system conjugative DNA transfer family protein</fullName>
    </submittedName>
</protein>
<dbReference type="SUPFAM" id="SSF52540">
    <property type="entry name" value="P-loop containing nucleoside triphosphate hydrolases"/>
    <property type="match status" value="1"/>
</dbReference>
<evidence type="ECO:0000259" key="1">
    <source>
        <dbReference type="Pfam" id="PF10412"/>
    </source>
</evidence>
<evidence type="ECO:0000313" key="3">
    <source>
        <dbReference type="Proteomes" id="UP000262882"/>
    </source>
</evidence>
<dbReference type="Gene3D" id="3.40.50.300">
    <property type="entry name" value="P-loop containing nucleotide triphosphate hydrolases"/>
    <property type="match status" value="2"/>
</dbReference>
<dbReference type="InterPro" id="IPR019476">
    <property type="entry name" value="T4SS_TraD_DNA-bd"/>
</dbReference>
<dbReference type="OrthoDB" id="3258326at2"/>
<dbReference type="RefSeq" id="WP_117403535.1">
    <property type="nucleotide sequence ID" value="NZ_QVNQ01000011.1"/>
</dbReference>
<dbReference type="InterPro" id="IPR003688">
    <property type="entry name" value="TraG/VirD4"/>
</dbReference>
<keyword evidence="3" id="KW-1185">Reference proteome</keyword>
<dbReference type="Pfam" id="PF10412">
    <property type="entry name" value="TrwB_AAD_bind"/>
    <property type="match status" value="1"/>
</dbReference>
<dbReference type="GO" id="GO:0016020">
    <property type="term" value="C:membrane"/>
    <property type="evidence" value="ECO:0007669"/>
    <property type="project" value="InterPro"/>
</dbReference>
<dbReference type="Proteomes" id="UP000262882">
    <property type="component" value="Unassembled WGS sequence"/>
</dbReference>
<feature type="domain" description="Type IV secretion system coupling protein TraD DNA-binding" evidence="1">
    <location>
        <begin position="548"/>
        <end position="644"/>
    </location>
</feature>
<dbReference type="PANTHER" id="PTHR30121">
    <property type="entry name" value="UNCHARACTERIZED PROTEIN YJGR-RELATED"/>
    <property type="match status" value="1"/>
</dbReference>
<proteinExistence type="predicted"/>
<organism evidence="2 3">
    <name type="scientific">Actinomadura spongiicola</name>
    <dbReference type="NCBI Taxonomy" id="2303421"/>
    <lineage>
        <taxon>Bacteria</taxon>
        <taxon>Bacillati</taxon>
        <taxon>Actinomycetota</taxon>
        <taxon>Actinomycetes</taxon>
        <taxon>Streptosporangiales</taxon>
        <taxon>Thermomonosporaceae</taxon>
        <taxon>Actinomadura</taxon>
    </lineage>
</organism>
<accession>A0A372G8P8</accession>
<dbReference type="AlphaFoldDB" id="A0A372G8P8"/>
<gene>
    <name evidence="2" type="ORF">D0T12_28985</name>
</gene>
<dbReference type="CDD" id="cd01127">
    <property type="entry name" value="TrwB_TraG_TraD_VirD4"/>
    <property type="match status" value="1"/>
</dbReference>
<dbReference type="InterPro" id="IPR027417">
    <property type="entry name" value="P-loop_NTPase"/>
</dbReference>
<name>A0A372G8P8_9ACTN</name>
<dbReference type="PANTHER" id="PTHR30121:SF6">
    <property type="entry name" value="SLR6007 PROTEIN"/>
    <property type="match status" value="1"/>
</dbReference>